<keyword evidence="4" id="KW-0597">Phosphoprotein</keyword>
<evidence type="ECO:0000256" key="2">
    <source>
        <dbReference type="ARBA" id="ARBA00023125"/>
    </source>
</evidence>
<feature type="coiled-coil region" evidence="5">
    <location>
        <begin position="345"/>
        <end position="372"/>
    </location>
</feature>
<dbReference type="AlphaFoldDB" id="A0A841TXL5"/>
<dbReference type="InterPro" id="IPR009057">
    <property type="entry name" value="Homeodomain-like_sf"/>
</dbReference>
<keyword evidence="5" id="KW-0175">Coiled coil</keyword>
<keyword evidence="3" id="KW-0804">Transcription</keyword>
<feature type="modified residue" description="4-aspartylphosphate" evidence="4">
    <location>
        <position position="55"/>
    </location>
</feature>
<organism evidence="8 9">
    <name type="scientific">Cohnella xylanilytica</name>
    <dbReference type="NCBI Taxonomy" id="557555"/>
    <lineage>
        <taxon>Bacteria</taxon>
        <taxon>Bacillati</taxon>
        <taxon>Bacillota</taxon>
        <taxon>Bacilli</taxon>
        <taxon>Bacillales</taxon>
        <taxon>Paenibacillaceae</taxon>
        <taxon>Cohnella</taxon>
    </lineage>
</organism>
<dbReference type="PROSITE" id="PS01124">
    <property type="entry name" value="HTH_ARAC_FAMILY_2"/>
    <property type="match status" value="1"/>
</dbReference>
<dbReference type="InterPro" id="IPR020449">
    <property type="entry name" value="Tscrpt_reg_AraC-type_HTH"/>
</dbReference>
<dbReference type="InterPro" id="IPR011006">
    <property type="entry name" value="CheY-like_superfamily"/>
</dbReference>
<dbReference type="Pfam" id="PF12833">
    <property type="entry name" value="HTH_18"/>
    <property type="match status" value="1"/>
</dbReference>
<evidence type="ECO:0000256" key="1">
    <source>
        <dbReference type="ARBA" id="ARBA00023015"/>
    </source>
</evidence>
<dbReference type="GO" id="GO:0003700">
    <property type="term" value="F:DNA-binding transcription factor activity"/>
    <property type="evidence" value="ECO:0007669"/>
    <property type="project" value="InterPro"/>
</dbReference>
<keyword evidence="1" id="KW-0805">Transcription regulation</keyword>
<protein>
    <submittedName>
        <fullName evidence="8">Response regulator</fullName>
    </submittedName>
</protein>
<dbReference type="PANTHER" id="PTHR43280:SF2">
    <property type="entry name" value="HTH-TYPE TRANSCRIPTIONAL REGULATOR EXSA"/>
    <property type="match status" value="1"/>
</dbReference>
<dbReference type="SUPFAM" id="SSF46689">
    <property type="entry name" value="Homeodomain-like"/>
    <property type="match status" value="2"/>
</dbReference>
<dbReference type="Gene3D" id="1.10.10.60">
    <property type="entry name" value="Homeodomain-like"/>
    <property type="match status" value="2"/>
</dbReference>
<name>A0A841TXL5_9BACL</name>
<dbReference type="InterPro" id="IPR001789">
    <property type="entry name" value="Sig_transdc_resp-reg_receiver"/>
</dbReference>
<sequence length="544" mass="61167">MLTMLVVDDEIYALKGITQGIDWSDLPFASILEADNVKTAMKLMEAQTVDLVISDIEMPGANGMELLRWIHAKFPGALVVFLTGHARFEYAREALQLGCFDYALKPIDHDALKGIVVRAVKEIQNRKNRQAFEETLEVYRRQWTNQLPILVERFWQDLLAERVSLEPGRLGREFEQYGIPLRAGDRVLPVLLSIEEWSVEMNARDESIMEYAVRKAAAETIVGELPGAVFQDRSDLNLALLYLPDGEEADREELMARCRRYVAACQDYFHCRISCYVGGPTAIGELAAAIERLVQAERSNVSAPQSVIDGTAAGEAGGSLGSGSGPGAGAGALPSFADWSLLLDAGQHEELLRQLEETAKRLQDEKTSRETLELLYHGFLHLIFQSAHRRGLSVYETLTVQEIGDPQSLRTPQQLLQWAARLVDKAAQAFHDKHKDTSAIIAKINAYIQDNLHRELSRDDIAGEVYRNPAYLSRLFRKETGLSLSEYIAHQRIERAKKLLVETNDKISHIAEGLGYLHFSYFAKLFKKLTGLTPQDYRKKHQAM</sequence>
<evidence type="ECO:0000313" key="8">
    <source>
        <dbReference type="EMBL" id="MBB6690681.1"/>
    </source>
</evidence>
<evidence type="ECO:0000259" key="6">
    <source>
        <dbReference type="PROSITE" id="PS01124"/>
    </source>
</evidence>
<dbReference type="Proteomes" id="UP000553776">
    <property type="component" value="Unassembled WGS sequence"/>
</dbReference>
<dbReference type="CDD" id="cd17536">
    <property type="entry name" value="REC_YesN-like"/>
    <property type="match status" value="1"/>
</dbReference>
<dbReference type="EMBL" id="JACJVR010000015">
    <property type="protein sequence ID" value="MBB6690681.1"/>
    <property type="molecule type" value="Genomic_DNA"/>
</dbReference>
<gene>
    <name evidence="8" type="ORF">H7B90_04610</name>
</gene>
<accession>A0A841TXL5</accession>
<keyword evidence="2" id="KW-0238">DNA-binding</keyword>
<evidence type="ECO:0000313" key="9">
    <source>
        <dbReference type="Proteomes" id="UP000553776"/>
    </source>
</evidence>
<dbReference type="SMART" id="SM00342">
    <property type="entry name" value="HTH_ARAC"/>
    <property type="match status" value="1"/>
</dbReference>
<reference evidence="8 9" key="1">
    <citation type="submission" date="2020-08" db="EMBL/GenBank/DDBJ databases">
        <title>Cohnella phylogeny.</title>
        <authorList>
            <person name="Dunlap C."/>
        </authorList>
    </citation>
    <scope>NUCLEOTIDE SEQUENCE [LARGE SCALE GENOMIC DNA]</scope>
    <source>
        <strain evidence="8 9">DSM 25239</strain>
    </source>
</reference>
<dbReference type="SMART" id="SM00448">
    <property type="entry name" value="REC"/>
    <property type="match status" value="1"/>
</dbReference>
<dbReference type="GO" id="GO:0043565">
    <property type="term" value="F:sequence-specific DNA binding"/>
    <property type="evidence" value="ECO:0007669"/>
    <property type="project" value="InterPro"/>
</dbReference>
<evidence type="ECO:0000256" key="5">
    <source>
        <dbReference type="SAM" id="Coils"/>
    </source>
</evidence>
<evidence type="ECO:0000259" key="7">
    <source>
        <dbReference type="PROSITE" id="PS50110"/>
    </source>
</evidence>
<dbReference type="InterPro" id="IPR018060">
    <property type="entry name" value="HTH_AraC"/>
</dbReference>
<dbReference type="PANTHER" id="PTHR43280">
    <property type="entry name" value="ARAC-FAMILY TRANSCRIPTIONAL REGULATOR"/>
    <property type="match status" value="1"/>
</dbReference>
<feature type="domain" description="HTH araC/xylS-type" evidence="6">
    <location>
        <begin position="442"/>
        <end position="540"/>
    </location>
</feature>
<comment type="caution">
    <text evidence="8">The sequence shown here is derived from an EMBL/GenBank/DDBJ whole genome shotgun (WGS) entry which is preliminary data.</text>
</comment>
<proteinExistence type="predicted"/>
<dbReference type="Pfam" id="PF00072">
    <property type="entry name" value="Response_reg"/>
    <property type="match status" value="1"/>
</dbReference>
<dbReference type="RefSeq" id="WP_185134709.1">
    <property type="nucleotide sequence ID" value="NZ_JACJVR010000015.1"/>
</dbReference>
<dbReference type="Gene3D" id="3.40.50.2300">
    <property type="match status" value="1"/>
</dbReference>
<feature type="domain" description="Response regulatory" evidence="7">
    <location>
        <begin position="3"/>
        <end position="120"/>
    </location>
</feature>
<dbReference type="GO" id="GO:0000160">
    <property type="term" value="P:phosphorelay signal transduction system"/>
    <property type="evidence" value="ECO:0007669"/>
    <property type="project" value="InterPro"/>
</dbReference>
<keyword evidence="9" id="KW-1185">Reference proteome</keyword>
<dbReference type="PRINTS" id="PR00032">
    <property type="entry name" value="HTHARAC"/>
</dbReference>
<dbReference type="SUPFAM" id="SSF52172">
    <property type="entry name" value="CheY-like"/>
    <property type="match status" value="1"/>
</dbReference>
<evidence type="ECO:0000256" key="3">
    <source>
        <dbReference type="ARBA" id="ARBA00023163"/>
    </source>
</evidence>
<dbReference type="PROSITE" id="PS50110">
    <property type="entry name" value="RESPONSE_REGULATORY"/>
    <property type="match status" value="1"/>
</dbReference>
<evidence type="ECO:0000256" key="4">
    <source>
        <dbReference type="PROSITE-ProRule" id="PRU00169"/>
    </source>
</evidence>